<organism evidence="3 4">
    <name type="scientific">Sinorhizobium numidicum</name>
    <dbReference type="NCBI Taxonomy" id="680248"/>
    <lineage>
        <taxon>Bacteria</taxon>
        <taxon>Pseudomonadati</taxon>
        <taxon>Pseudomonadota</taxon>
        <taxon>Alphaproteobacteria</taxon>
        <taxon>Hyphomicrobiales</taxon>
        <taxon>Rhizobiaceae</taxon>
        <taxon>Sinorhizobium/Ensifer group</taxon>
        <taxon>Sinorhizobium</taxon>
    </lineage>
</organism>
<sequence length="182" mass="20604">MRKKTSGVRSKKSMIIVRAAPRDRKRALISFGGRTEQAAIGRSGITAVKREGDGATPRAAMKLIGGYVRRDRVSLPPTRLPMRTIRQDMLWCDAPRHASYNRPVKAPFPASHESMMREDGLYDVCLVMDWNISSRRRHAGSAIFFHLIRPGYEPTQGCIAVSLPAMKRLIRYMRRGMPVRVI</sequence>
<evidence type="ECO:0000313" key="3">
    <source>
        <dbReference type="EMBL" id="WEX83941.1"/>
    </source>
</evidence>
<evidence type="ECO:0000256" key="1">
    <source>
        <dbReference type="PROSITE-ProRule" id="PRU01373"/>
    </source>
</evidence>
<feature type="active site" description="Proton donor/acceptor" evidence="1">
    <location>
        <position position="146"/>
    </location>
</feature>
<keyword evidence="4" id="KW-1185">Reference proteome</keyword>
<protein>
    <submittedName>
        <fullName evidence="3">L,D-transpeptidase</fullName>
    </submittedName>
</protein>
<dbReference type="RefSeq" id="WP_280734823.1">
    <property type="nucleotide sequence ID" value="NZ_CP120368.1"/>
</dbReference>
<dbReference type="PANTHER" id="PTHR38589">
    <property type="entry name" value="BLR0621 PROTEIN"/>
    <property type="match status" value="1"/>
</dbReference>
<evidence type="ECO:0000259" key="2">
    <source>
        <dbReference type="PROSITE" id="PS52029"/>
    </source>
</evidence>
<feature type="active site" description="Nucleophile" evidence="1">
    <location>
        <position position="158"/>
    </location>
</feature>
<keyword evidence="1" id="KW-0961">Cell wall biogenesis/degradation</keyword>
<dbReference type="PANTHER" id="PTHR38589:SF1">
    <property type="entry name" value="BLR0621 PROTEIN"/>
    <property type="match status" value="1"/>
</dbReference>
<proteinExistence type="predicted"/>
<accession>A0ABY8CZ73</accession>
<dbReference type="PROSITE" id="PS52029">
    <property type="entry name" value="LD_TPASE"/>
    <property type="match status" value="1"/>
</dbReference>
<reference evidence="3 4" key="1">
    <citation type="submission" date="2023-03" db="EMBL/GenBank/DDBJ databases">
        <authorList>
            <person name="Kaur S."/>
            <person name="Espinosa-Saiz D."/>
            <person name="Velazquez E."/>
            <person name="Menendez E."/>
            <person name="diCenzo G.C."/>
        </authorList>
    </citation>
    <scope>NUCLEOTIDE SEQUENCE [LARGE SCALE GENOMIC DNA]</scope>
    <source>
        <strain evidence="3 4">LMG 27395</strain>
    </source>
</reference>
<dbReference type="Pfam" id="PF03734">
    <property type="entry name" value="YkuD"/>
    <property type="match status" value="1"/>
</dbReference>
<evidence type="ECO:0000313" key="4">
    <source>
        <dbReference type="Proteomes" id="UP001235547"/>
    </source>
</evidence>
<dbReference type="Proteomes" id="UP001235547">
    <property type="component" value="Chromosome 1"/>
</dbReference>
<dbReference type="EMBL" id="CP120371">
    <property type="protein sequence ID" value="WEX83941.1"/>
    <property type="molecule type" value="Genomic_DNA"/>
</dbReference>
<dbReference type="InterPro" id="IPR005490">
    <property type="entry name" value="LD_TPept_cat_dom"/>
</dbReference>
<keyword evidence="1" id="KW-0133">Cell shape</keyword>
<feature type="domain" description="L,D-TPase catalytic" evidence="2">
    <location>
        <begin position="15"/>
        <end position="182"/>
    </location>
</feature>
<comment type="pathway">
    <text evidence="1">Cell wall biogenesis; peptidoglycan biosynthesis.</text>
</comment>
<keyword evidence="1" id="KW-0573">Peptidoglycan synthesis</keyword>
<gene>
    <name evidence="3" type="ORF">PYH38_002774</name>
</gene>
<dbReference type="CDD" id="cd16913">
    <property type="entry name" value="YkuD_like"/>
    <property type="match status" value="1"/>
</dbReference>
<name>A0ABY8CZ73_9HYPH</name>